<comment type="subcellular location">
    <subcellularLocation>
        <location evidence="1">Membrane</location>
        <topology evidence="1">Lipid-anchor</topology>
    </subcellularLocation>
</comment>
<evidence type="ECO:0000256" key="5">
    <source>
        <dbReference type="ARBA" id="ARBA00023136"/>
    </source>
</evidence>
<feature type="domain" description="Spore germination GerAC-like C-terminal" evidence="8">
    <location>
        <begin position="229"/>
        <end position="394"/>
    </location>
</feature>
<organism evidence="10 11">
    <name type="scientific">Paenibacillus helianthi</name>
    <dbReference type="NCBI Taxonomy" id="1349432"/>
    <lineage>
        <taxon>Bacteria</taxon>
        <taxon>Bacillati</taxon>
        <taxon>Bacillota</taxon>
        <taxon>Bacilli</taxon>
        <taxon>Bacillales</taxon>
        <taxon>Paenibacillaceae</taxon>
        <taxon>Paenibacillus</taxon>
    </lineage>
</organism>
<evidence type="ECO:0000256" key="3">
    <source>
        <dbReference type="ARBA" id="ARBA00022544"/>
    </source>
</evidence>
<dbReference type="Proteomes" id="UP000186058">
    <property type="component" value="Unassembled WGS sequence"/>
</dbReference>
<comment type="similarity">
    <text evidence="2">Belongs to the GerABKC lipoprotein family.</text>
</comment>
<evidence type="ECO:0000259" key="8">
    <source>
        <dbReference type="Pfam" id="PF05504"/>
    </source>
</evidence>
<dbReference type="NCBIfam" id="TIGR02887">
    <property type="entry name" value="spore_ger_x_C"/>
    <property type="match status" value="1"/>
</dbReference>
<evidence type="ECO:0000256" key="6">
    <source>
        <dbReference type="ARBA" id="ARBA00023139"/>
    </source>
</evidence>
<evidence type="ECO:0000256" key="2">
    <source>
        <dbReference type="ARBA" id="ARBA00007886"/>
    </source>
</evidence>
<proteinExistence type="inferred from homology"/>
<dbReference type="PANTHER" id="PTHR35789">
    <property type="entry name" value="SPORE GERMINATION PROTEIN B3"/>
    <property type="match status" value="1"/>
</dbReference>
<keyword evidence="3" id="KW-0309">Germination</keyword>
<evidence type="ECO:0000259" key="9">
    <source>
        <dbReference type="Pfam" id="PF25198"/>
    </source>
</evidence>
<evidence type="ECO:0000313" key="11">
    <source>
        <dbReference type="Proteomes" id="UP000186058"/>
    </source>
</evidence>
<reference evidence="10 11" key="1">
    <citation type="submission" date="2016-03" db="EMBL/GenBank/DDBJ databases">
        <authorList>
            <person name="Sant'Anna F.H."/>
            <person name="Ambrosini A."/>
            <person name="Souza R."/>
            <person name="Bach E."/>
            <person name="Fernandes G."/>
            <person name="Balsanelli E."/>
            <person name="Baura V.A."/>
            <person name="Souza E.M."/>
            <person name="Passaglia L."/>
        </authorList>
    </citation>
    <scope>NUCLEOTIDE SEQUENCE [LARGE SCALE GENOMIC DNA]</scope>
    <source>
        <strain evidence="10 11">P26E</strain>
    </source>
</reference>
<dbReference type="InterPro" id="IPR008844">
    <property type="entry name" value="Spore_GerAC-like"/>
</dbReference>
<dbReference type="PROSITE" id="PS51257">
    <property type="entry name" value="PROKAR_LIPOPROTEIN"/>
    <property type="match status" value="1"/>
</dbReference>
<evidence type="ECO:0000313" key="10">
    <source>
        <dbReference type="EMBL" id="OKP82766.1"/>
    </source>
</evidence>
<accession>A0ABX3EJF9</accession>
<keyword evidence="11" id="KW-1185">Reference proteome</keyword>
<keyword evidence="4" id="KW-0732">Signal</keyword>
<keyword evidence="6" id="KW-0564">Palmitate</keyword>
<dbReference type="Gene3D" id="3.30.300.210">
    <property type="entry name" value="Nutrient germinant receptor protein C, domain 3"/>
    <property type="match status" value="1"/>
</dbReference>
<dbReference type="PANTHER" id="PTHR35789:SF1">
    <property type="entry name" value="SPORE GERMINATION PROTEIN B3"/>
    <property type="match status" value="1"/>
</dbReference>
<dbReference type="InterPro" id="IPR046953">
    <property type="entry name" value="Spore_GerAC-like_C"/>
</dbReference>
<evidence type="ECO:0000256" key="7">
    <source>
        <dbReference type="ARBA" id="ARBA00023288"/>
    </source>
</evidence>
<name>A0ABX3EJF9_9BACL</name>
<dbReference type="EMBL" id="LVWI01000067">
    <property type="protein sequence ID" value="OKP82766.1"/>
    <property type="molecule type" value="Genomic_DNA"/>
</dbReference>
<protein>
    <submittedName>
        <fullName evidence="10">Spore gernimation protein GerC</fullName>
    </submittedName>
</protein>
<sequence>MYVHRCRVIAILLVTGLMLAGCGNRIEMNELGITTATGFDGHQGDWTITYQVIIPPAMSSGAGGSSGGAGSQAAVHTFSAHGKTIREALASSSRENPRKLYFAHTNILIIGKEAAETGIEEILDTYYRNPDARETVKVLIANGVARDYLNKLIPPEKLPGRALSKILEKNKQLSSYYPSVSVHELALGISSDSAAAGVPQISIKGTDSSSLESASVFQKTSTSSNLEISGLSVFHKAKMVGTLDQNESLGISWLTNHIHLTTISYNSKDATDVSAFLVRNAKVKVTPVKGALHYTLKVKAKVVVGEFLETTTHEDLLKTQSIGKLEQRAEEIIRSQILEGWKAVQHLKIDLVGIGNKIHRKSPKDWKRLKKDWPGEIANMDIDIDVKVNLKRPGLFQSSFSRLLQSDED</sequence>
<dbReference type="InterPro" id="IPR038501">
    <property type="entry name" value="Spore_GerAC_C_sf"/>
</dbReference>
<keyword evidence="5" id="KW-0472">Membrane</keyword>
<gene>
    <name evidence="10" type="ORF">A3844_23720</name>
</gene>
<dbReference type="Pfam" id="PF05504">
    <property type="entry name" value="Spore_GerAC"/>
    <property type="match status" value="1"/>
</dbReference>
<evidence type="ECO:0000256" key="4">
    <source>
        <dbReference type="ARBA" id="ARBA00022729"/>
    </source>
</evidence>
<comment type="caution">
    <text evidence="10">The sequence shown here is derived from an EMBL/GenBank/DDBJ whole genome shotgun (WGS) entry which is preliminary data.</text>
</comment>
<dbReference type="InterPro" id="IPR057336">
    <property type="entry name" value="GerAC_N"/>
</dbReference>
<evidence type="ECO:0000256" key="1">
    <source>
        <dbReference type="ARBA" id="ARBA00004635"/>
    </source>
</evidence>
<feature type="domain" description="Spore germination protein N-terminal" evidence="9">
    <location>
        <begin position="25"/>
        <end position="202"/>
    </location>
</feature>
<dbReference type="Pfam" id="PF25198">
    <property type="entry name" value="Spore_GerAC_N"/>
    <property type="match status" value="1"/>
</dbReference>
<keyword evidence="7" id="KW-0449">Lipoprotein</keyword>